<evidence type="ECO:0000313" key="2">
    <source>
        <dbReference type="EMBL" id="KNB50113.1"/>
    </source>
</evidence>
<organism evidence="2 3">
    <name type="scientific">Streptomyces caatingaensis</name>
    <dbReference type="NCBI Taxonomy" id="1678637"/>
    <lineage>
        <taxon>Bacteria</taxon>
        <taxon>Bacillati</taxon>
        <taxon>Actinomycetota</taxon>
        <taxon>Actinomycetes</taxon>
        <taxon>Kitasatosporales</taxon>
        <taxon>Streptomycetaceae</taxon>
        <taxon>Streptomyces</taxon>
    </lineage>
</organism>
<sequence length="231" mass="26500">MLRRSRGRPAHAADKLTARRNELAELIRRADRAHVTVGYRMDELLEARRLFEDVLDAPGMPRKAVREPLNDLTAVQDHHHQATAEYGQMRAPWDDAALAGSDLDTLTAGVKQFKRYLKDNASALKSLETLLRSLQETRSTMEDLRSRITLVRDRVLASFTAAEQELAWSNPMDPRHRPLAVRLHALGDALAALEAGRTELNRVRHIPDRYRDIDAKVMHLRDEIRVLRPWR</sequence>
<comment type="caution">
    <text evidence="2">The sequence shown here is derived from an EMBL/GenBank/DDBJ whole genome shotgun (WGS) entry which is preliminary data.</text>
</comment>
<evidence type="ECO:0000256" key="1">
    <source>
        <dbReference type="SAM" id="Coils"/>
    </source>
</evidence>
<evidence type="ECO:0000313" key="3">
    <source>
        <dbReference type="Proteomes" id="UP000037288"/>
    </source>
</evidence>
<protein>
    <submittedName>
        <fullName evidence="2">Uncharacterized protein</fullName>
    </submittedName>
</protein>
<dbReference type="AlphaFoldDB" id="A0A0K9XA82"/>
<reference evidence="3" key="1">
    <citation type="submission" date="2015-07" db="EMBL/GenBank/DDBJ databases">
        <title>Draft genome sequence of Streptomyces sp. CMAA 1322, a bacterium isolated from Caatinga biome, from dry forest semiarid of Brazil.</title>
        <authorList>
            <person name="Santos S.N."/>
            <person name="Gacesa R."/>
            <person name="Taketani R.G."/>
            <person name="Long P.F."/>
            <person name="Melo I.S."/>
        </authorList>
    </citation>
    <scope>NUCLEOTIDE SEQUENCE [LARGE SCALE GENOMIC DNA]</scope>
    <source>
        <strain evidence="3">CMAA 1322</strain>
    </source>
</reference>
<gene>
    <name evidence="2" type="ORF">AC230_25785</name>
</gene>
<dbReference type="PATRIC" id="fig|1678637.3.peg.5506"/>
<dbReference type="EMBL" id="LFXA01000017">
    <property type="protein sequence ID" value="KNB50113.1"/>
    <property type="molecule type" value="Genomic_DNA"/>
</dbReference>
<dbReference type="Proteomes" id="UP000037288">
    <property type="component" value="Unassembled WGS sequence"/>
</dbReference>
<feature type="coiled-coil region" evidence="1">
    <location>
        <begin position="117"/>
        <end position="154"/>
    </location>
</feature>
<dbReference type="STRING" id="1678637.AC230_25785"/>
<keyword evidence="1" id="KW-0175">Coiled coil</keyword>
<accession>A0A0K9XA82</accession>
<name>A0A0K9XA82_9ACTN</name>
<keyword evidence="3" id="KW-1185">Reference proteome</keyword>
<dbReference type="RefSeq" id="WP_049718658.1">
    <property type="nucleotide sequence ID" value="NZ_LFXA01000017.1"/>
</dbReference>
<proteinExistence type="predicted"/>